<feature type="region of interest" description="Disordered" evidence="11">
    <location>
        <begin position="80"/>
        <end position="123"/>
    </location>
</feature>
<dbReference type="CDD" id="cd07036">
    <property type="entry name" value="TPP_PYR_E1-PDHc-beta_like"/>
    <property type="match status" value="1"/>
</dbReference>
<dbReference type="PROSITE" id="PS50968">
    <property type="entry name" value="BIOTINYL_LIPOYL"/>
    <property type="match status" value="1"/>
</dbReference>
<dbReference type="NCBIfam" id="NF006667">
    <property type="entry name" value="PRK09212.1"/>
    <property type="match status" value="1"/>
</dbReference>
<dbReference type="InterPro" id="IPR000089">
    <property type="entry name" value="Biotin_lipoyl"/>
</dbReference>
<evidence type="ECO:0000256" key="5">
    <source>
        <dbReference type="ARBA" id="ARBA00016138"/>
    </source>
</evidence>
<dbReference type="InterPro" id="IPR027110">
    <property type="entry name" value="PDHB_mito-type"/>
</dbReference>
<dbReference type="SUPFAM" id="SSF51230">
    <property type="entry name" value="Single hybrid motif"/>
    <property type="match status" value="1"/>
</dbReference>
<sequence length="447" mass="47175">MTTQILMPALSPTMTEGKLARWLKNSGDPIAAGDVIAEIETDKATMEVEAVDEGTLGDILVAEGTENVAVNTPIATLKTNGAAAPAPSPASQPAPAPAARAPEAPSLAAPPAPAAAPEKEWGETAEITVREALRDAMAAELRRDPDVFLIGEEVAQYQGAYKVSQGLLDEFGEKRVIDTPITEHGFTGMAVGAAFTGLKPIVEFMTMNFAMQAIDQIINSAAKTRYMSGGQVSCPIVFRGPNGAASRVGAQHSQCYASWYGHVPGLKVVAPWSSADAKGLLRAAIRDPNPVVVLENEILYGHKFPCPVDEDFILPIGRAKVERAGSDVTIVAFSIMVGTALEAAAILAEQGIEAEVINLRTIRPLDTATIVESVKKTARLVCVEEGWPFAGIGAEVSMQVIEHAFDYLDAPPARVAGADVPMPFAANLEKLALPNPAWVVDAVRKLV</sequence>
<dbReference type="Pfam" id="PF00364">
    <property type="entry name" value="Biotin_lipoyl"/>
    <property type="match status" value="1"/>
</dbReference>
<comment type="cofactor">
    <cofactor evidence="1">
        <name>(R)-lipoate</name>
        <dbReference type="ChEBI" id="CHEBI:83088"/>
    </cofactor>
</comment>
<dbReference type="PANTHER" id="PTHR11624">
    <property type="entry name" value="DEHYDROGENASE RELATED"/>
    <property type="match status" value="1"/>
</dbReference>
<dbReference type="RefSeq" id="WP_342628852.1">
    <property type="nucleotide sequence ID" value="NZ_CP152276.1"/>
</dbReference>
<dbReference type="SUPFAM" id="SSF52518">
    <property type="entry name" value="Thiamin diphosphate-binding fold (THDP-binding)"/>
    <property type="match status" value="1"/>
</dbReference>
<dbReference type="Gene3D" id="3.40.50.970">
    <property type="match status" value="1"/>
</dbReference>
<keyword evidence="9 10" id="KW-0670">Pyruvate</keyword>
<organism evidence="13 14">
    <name type="scientific">Nguyenibacter vanlangensis</name>
    <dbReference type="NCBI Taxonomy" id="1216886"/>
    <lineage>
        <taxon>Bacteria</taxon>
        <taxon>Pseudomonadati</taxon>
        <taxon>Pseudomonadota</taxon>
        <taxon>Alphaproteobacteria</taxon>
        <taxon>Acetobacterales</taxon>
        <taxon>Acetobacteraceae</taxon>
        <taxon>Nguyenibacter</taxon>
    </lineage>
</organism>
<accession>A0ABZ3D6T3</accession>
<evidence type="ECO:0000313" key="13">
    <source>
        <dbReference type="EMBL" id="XAE43380.1"/>
    </source>
</evidence>
<evidence type="ECO:0000256" key="3">
    <source>
        <dbReference type="ARBA" id="ARBA00011870"/>
    </source>
</evidence>
<evidence type="ECO:0000256" key="1">
    <source>
        <dbReference type="ARBA" id="ARBA00001938"/>
    </source>
</evidence>
<dbReference type="NCBIfam" id="NF008854">
    <property type="entry name" value="PRK11892.1"/>
    <property type="match status" value="1"/>
</dbReference>
<name>A0ABZ3D6T3_9PROT</name>
<evidence type="ECO:0000256" key="7">
    <source>
        <dbReference type="ARBA" id="ARBA00023002"/>
    </source>
</evidence>
<reference evidence="13 14" key="1">
    <citation type="submission" date="2024-04" db="EMBL/GenBank/DDBJ databases">
        <title>Complete genome sequence of Nguyenibacter vanlangesis HBCM-1154, a strain capable of nitrogen fixation, IAA production, and phosphorus solubilization isolated from sugarcane soil.</title>
        <authorList>
            <person name="MY HANH P."/>
        </authorList>
    </citation>
    <scope>NUCLEOTIDE SEQUENCE [LARGE SCALE GENOMIC DNA]</scope>
    <source>
        <strain evidence="13 14">HBCM 1154</strain>
    </source>
</reference>
<dbReference type="InterPro" id="IPR003016">
    <property type="entry name" value="2-oxoA_DH_lipoyl-BS"/>
</dbReference>
<dbReference type="SMART" id="SM00861">
    <property type="entry name" value="Transket_pyr"/>
    <property type="match status" value="1"/>
</dbReference>
<evidence type="ECO:0000259" key="12">
    <source>
        <dbReference type="PROSITE" id="PS50968"/>
    </source>
</evidence>
<evidence type="ECO:0000256" key="2">
    <source>
        <dbReference type="ARBA" id="ARBA00001964"/>
    </source>
</evidence>
<dbReference type="CDD" id="cd06849">
    <property type="entry name" value="lipoyl_domain"/>
    <property type="match status" value="1"/>
</dbReference>
<dbReference type="SUPFAM" id="SSF52922">
    <property type="entry name" value="TK C-terminal domain-like"/>
    <property type="match status" value="1"/>
</dbReference>
<dbReference type="InterPro" id="IPR009014">
    <property type="entry name" value="Transketo_C/PFOR_II"/>
</dbReference>
<gene>
    <name evidence="13" type="ORF">AAC691_02660</name>
</gene>
<dbReference type="Gene3D" id="3.40.50.920">
    <property type="match status" value="1"/>
</dbReference>
<feature type="compositionally biased region" description="Pro residues" evidence="11">
    <location>
        <begin position="86"/>
        <end position="96"/>
    </location>
</feature>
<dbReference type="GO" id="GO:0004739">
    <property type="term" value="F:pyruvate dehydrogenase (acetyl-transferring) activity"/>
    <property type="evidence" value="ECO:0007669"/>
    <property type="project" value="UniProtKB-EC"/>
</dbReference>
<dbReference type="PROSITE" id="PS00189">
    <property type="entry name" value="LIPOYL"/>
    <property type="match status" value="1"/>
</dbReference>
<protein>
    <recommendedName>
        <fullName evidence="5 10">Pyruvate dehydrogenase E1 component subunit beta</fullName>
        <ecNumber evidence="4 10">1.2.4.1</ecNumber>
    </recommendedName>
</protein>
<evidence type="ECO:0000256" key="9">
    <source>
        <dbReference type="ARBA" id="ARBA00023317"/>
    </source>
</evidence>
<keyword evidence="14" id="KW-1185">Reference proteome</keyword>
<comment type="function">
    <text evidence="10">The pyruvate dehydrogenase complex catalyzes the overall conversion of pyruvate to acetyl-CoA and CO2.</text>
</comment>
<evidence type="ECO:0000256" key="11">
    <source>
        <dbReference type="SAM" id="MobiDB-lite"/>
    </source>
</evidence>
<dbReference type="PANTHER" id="PTHR11624:SF96">
    <property type="entry name" value="PYRUVATE DEHYDROGENASE E1 COMPONENT SUBUNIT BETA, MITOCHONDRIAL"/>
    <property type="match status" value="1"/>
</dbReference>
<evidence type="ECO:0000256" key="10">
    <source>
        <dbReference type="RuleBase" id="RU364074"/>
    </source>
</evidence>
<dbReference type="Pfam" id="PF02780">
    <property type="entry name" value="Transketolase_C"/>
    <property type="match status" value="1"/>
</dbReference>
<feature type="compositionally biased region" description="Low complexity" evidence="11">
    <location>
        <begin position="97"/>
        <end position="107"/>
    </location>
</feature>
<keyword evidence="8 10" id="KW-0786">Thiamine pyrophosphate</keyword>
<evidence type="ECO:0000256" key="4">
    <source>
        <dbReference type="ARBA" id="ARBA00012281"/>
    </source>
</evidence>
<evidence type="ECO:0000256" key="6">
    <source>
        <dbReference type="ARBA" id="ARBA00022823"/>
    </source>
</evidence>
<proteinExistence type="predicted"/>
<dbReference type="InterPro" id="IPR029061">
    <property type="entry name" value="THDP-binding"/>
</dbReference>
<dbReference type="Proteomes" id="UP001449795">
    <property type="component" value="Chromosome"/>
</dbReference>
<dbReference type="EC" id="1.2.4.1" evidence="4 10"/>
<comment type="cofactor">
    <cofactor evidence="2 10">
        <name>thiamine diphosphate</name>
        <dbReference type="ChEBI" id="CHEBI:58937"/>
    </cofactor>
</comment>
<dbReference type="Gene3D" id="2.40.50.100">
    <property type="match status" value="1"/>
</dbReference>
<dbReference type="InterPro" id="IPR033248">
    <property type="entry name" value="Transketolase_C"/>
</dbReference>
<keyword evidence="7 10" id="KW-0560">Oxidoreductase</keyword>
<dbReference type="InterPro" id="IPR011053">
    <property type="entry name" value="Single_hybrid_motif"/>
</dbReference>
<evidence type="ECO:0000256" key="8">
    <source>
        <dbReference type="ARBA" id="ARBA00023052"/>
    </source>
</evidence>
<evidence type="ECO:0000313" key="14">
    <source>
        <dbReference type="Proteomes" id="UP001449795"/>
    </source>
</evidence>
<comment type="catalytic activity">
    <reaction evidence="10">
        <text>N(6)-[(R)-lipoyl]-L-lysyl-[protein] + pyruvate + H(+) = N(6)-[(R)-S(8)-acetyldihydrolipoyl]-L-lysyl-[protein] + CO2</text>
        <dbReference type="Rhea" id="RHEA:19189"/>
        <dbReference type="Rhea" id="RHEA-COMP:10474"/>
        <dbReference type="Rhea" id="RHEA-COMP:10478"/>
        <dbReference type="ChEBI" id="CHEBI:15361"/>
        <dbReference type="ChEBI" id="CHEBI:15378"/>
        <dbReference type="ChEBI" id="CHEBI:16526"/>
        <dbReference type="ChEBI" id="CHEBI:83099"/>
        <dbReference type="ChEBI" id="CHEBI:83111"/>
        <dbReference type="EC" id="1.2.4.1"/>
    </reaction>
</comment>
<feature type="domain" description="Lipoyl-binding" evidence="12">
    <location>
        <begin position="2"/>
        <end position="78"/>
    </location>
</feature>
<dbReference type="InterPro" id="IPR005475">
    <property type="entry name" value="Transketolase-like_Pyr-bd"/>
</dbReference>
<dbReference type="Pfam" id="PF02779">
    <property type="entry name" value="Transket_pyr"/>
    <property type="match status" value="1"/>
</dbReference>
<dbReference type="EMBL" id="CP152276">
    <property type="protein sequence ID" value="XAE43380.1"/>
    <property type="molecule type" value="Genomic_DNA"/>
</dbReference>
<comment type="subunit">
    <text evidence="3">Heterodimer of an alpha and a beta chain.</text>
</comment>
<keyword evidence="6" id="KW-0450">Lipoyl</keyword>